<proteinExistence type="predicted"/>
<gene>
    <name evidence="1" type="ORF">SDC9_188823</name>
</gene>
<sequence length="111" mass="13065">MDILHTRNSAAVFLHHTVDGFQRNIGAAELRLFHQRGSRTDIRLFPSARKEQLDADQQQQQPATRQDQRVFAEHVEKAHKIIDHLLRNDVCRNAKQHKRHKDCRNQQNAQE</sequence>
<organism evidence="1">
    <name type="scientific">bioreactor metagenome</name>
    <dbReference type="NCBI Taxonomy" id="1076179"/>
    <lineage>
        <taxon>unclassified sequences</taxon>
        <taxon>metagenomes</taxon>
        <taxon>ecological metagenomes</taxon>
    </lineage>
</organism>
<reference evidence="1" key="1">
    <citation type="submission" date="2019-08" db="EMBL/GenBank/DDBJ databases">
        <authorList>
            <person name="Kucharzyk K."/>
            <person name="Murdoch R.W."/>
            <person name="Higgins S."/>
            <person name="Loffler F."/>
        </authorList>
    </citation>
    <scope>NUCLEOTIDE SEQUENCE</scope>
</reference>
<dbReference type="AlphaFoldDB" id="A0A645HQZ4"/>
<comment type="caution">
    <text evidence="1">The sequence shown here is derived from an EMBL/GenBank/DDBJ whole genome shotgun (WGS) entry which is preliminary data.</text>
</comment>
<accession>A0A645HQZ4</accession>
<evidence type="ECO:0000313" key="1">
    <source>
        <dbReference type="EMBL" id="MPN41280.1"/>
    </source>
</evidence>
<protein>
    <submittedName>
        <fullName evidence="1">Uncharacterized protein</fullName>
    </submittedName>
</protein>
<dbReference type="EMBL" id="VSSQ01098224">
    <property type="protein sequence ID" value="MPN41280.1"/>
    <property type="molecule type" value="Genomic_DNA"/>
</dbReference>
<name>A0A645HQZ4_9ZZZZ</name>